<sequence length="174" mass="19793">MNSSRLTFSFQVPNNPCDELQLQYFPDERCFCMIRKGKVEDKIQPQVFKDKESLEIEPRQTGDTLRNASCSSISPTFQVSSSKEQRLYYVSEERRFTLIEKGTAQTDPHSFIHMGKQGEFSESFKIQPPPLNVDGNIVDVLVSETHSYLDKSHHVSVHLDGIEIGLNSRGPNAK</sequence>
<comment type="caution">
    <text evidence="1">The sequence shown here is derived from an EMBL/GenBank/DDBJ whole genome shotgun (WGS) entry which is preliminary data.</text>
</comment>
<accession>A0ABR0NNT4</accession>
<evidence type="ECO:0000313" key="2">
    <source>
        <dbReference type="Proteomes" id="UP001358586"/>
    </source>
</evidence>
<proteinExistence type="predicted"/>
<dbReference type="Proteomes" id="UP001358586">
    <property type="component" value="Chromosome 9"/>
</dbReference>
<protein>
    <submittedName>
        <fullName evidence="1">Uncharacterized protein</fullName>
    </submittedName>
</protein>
<name>A0ABR0NNT4_GOSAR</name>
<reference evidence="1 2" key="1">
    <citation type="submission" date="2023-03" db="EMBL/GenBank/DDBJ databases">
        <title>WGS of Gossypium arboreum.</title>
        <authorList>
            <person name="Yu D."/>
        </authorList>
    </citation>
    <scope>NUCLEOTIDE SEQUENCE [LARGE SCALE GENOMIC DNA]</scope>
    <source>
        <tissue evidence="1">Leaf</tissue>
    </source>
</reference>
<gene>
    <name evidence="1" type="ORF">PVK06_030427</name>
</gene>
<dbReference type="EMBL" id="JARKNE010000009">
    <property type="protein sequence ID" value="KAK5802804.1"/>
    <property type="molecule type" value="Genomic_DNA"/>
</dbReference>
<evidence type="ECO:0000313" key="1">
    <source>
        <dbReference type="EMBL" id="KAK5802804.1"/>
    </source>
</evidence>
<organism evidence="1 2">
    <name type="scientific">Gossypium arboreum</name>
    <name type="common">Tree cotton</name>
    <name type="synonym">Gossypium nanking</name>
    <dbReference type="NCBI Taxonomy" id="29729"/>
    <lineage>
        <taxon>Eukaryota</taxon>
        <taxon>Viridiplantae</taxon>
        <taxon>Streptophyta</taxon>
        <taxon>Embryophyta</taxon>
        <taxon>Tracheophyta</taxon>
        <taxon>Spermatophyta</taxon>
        <taxon>Magnoliopsida</taxon>
        <taxon>eudicotyledons</taxon>
        <taxon>Gunneridae</taxon>
        <taxon>Pentapetalae</taxon>
        <taxon>rosids</taxon>
        <taxon>malvids</taxon>
        <taxon>Malvales</taxon>
        <taxon>Malvaceae</taxon>
        <taxon>Malvoideae</taxon>
        <taxon>Gossypium</taxon>
    </lineage>
</organism>
<keyword evidence="2" id="KW-1185">Reference proteome</keyword>